<feature type="transmembrane region" description="Helical" evidence="6">
    <location>
        <begin position="320"/>
        <end position="341"/>
    </location>
</feature>
<accession>A0A6J6D4G7</accession>
<proteinExistence type="predicted"/>
<reference evidence="7" key="1">
    <citation type="submission" date="2020-05" db="EMBL/GenBank/DDBJ databases">
        <authorList>
            <person name="Chiriac C."/>
            <person name="Salcher M."/>
            <person name="Ghai R."/>
            <person name="Kavagutti S V."/>
        </authorList>
    </citation>
    <scope>NUCLEOTIDE SEQUENCE</scope>
</reference>
<dbReference type="EMBL" id="CAFBQR010000029">
    <property type="protein sequence ID" value="CAB5060650.1"/>
    <property type="molecule type" value="Genomic_DNA"/>
</dbReference>
<feature type="transmembrane region" description="Helical" evidence="6">
    <location>
        <begin position="31"/>
        <end position="50"/>
    </location>
</feature>
<dbReference type="InterPro" id="IPR001851">
    <property type="entry name" value="ABC_transp_permease"/>
</dbReference>
<dbReference type="EMBL" id="CAFBNQ010000085">
    <property type="protein sequence ID" value="CAB4960931.1"/>
    <property type="molecule type" value="Genomic_DNA"/>
</dbReference>
<feature type="transmembrane region" description="Helical" evidence="6">
    <location>
        <begin position="118"/>
        <end position="140"/>
    </location>
</feature>
<dbReference type="GO" id="GO:0005886">
    <property type="term" value="C:plasma membrane"/>
    <property type="evidence" value="ECO:0007669"/>
    <property type="project" value="UniProtKB-SubCell"/>
</dbReference>
<protein>
    <submittedName>
        <fullName evidence="7">Unannotated protein</fullName>
    </submittedName>
</protein>
<keyword evidence="4 6" id="KW-1133">Transmembrane helix</keyword>
<sequence length="346" mass="36697">MSQDTATYDAAAEFQNRATTSQKLQALLHKYPWLSSMMVLVVASIIFSFFNENFLTPSNFSLILQQVAIVGAVAAGQTLIILTAGIDLSCGAIAIFASMAMAKLVQGTPAVDGDGFSIWIAFPAGLLVGMLAGAINGALVTKVKLPPFIVTLGTYNIFLALTLTYTKGTVPAHEMPPFLLTLGNYVNLGPFRLTTGVLFMILMYSVLAFVLRYTGWGRHVYAVGDDIDAARLAGISVNRVLMSVYMVAGVIFALAAWIVIGRVTVASPNTGGDLNLDSITAVVIGGTSLFGGRGTIFGSLIGAIIVGVFRNGLTLAGVDLYFQLLAIGLLIIFAVSVDQWIRKARK</sequence>
<keyword evidence="5 6" id="KW-0472">Membrane</keyword>
<evidence type="ECO:0000313" key="7">
    <source>
        <dbReference type="EMBL" id="CAB4558871.1"/>
    </source>
</evidence>
<name>A0A6J6D4G7_9ZZZZ</name>
<keyword evidence="2" id="KW-1003">Cell membrane</keyword>
<keyword evidence="3 6" id="KW-0812">Transmembrane</keyword>
<evidence type="ECO:0000256" key="3">
    <source>
        <dbReference type="ARBA" id="ARBA00022692"/>
    </source>
</evidence>
<feature type="transmembrane region" description="Helical" evidence="6">
    <location>
        <begin position="62"/>
        <end position="81"/>
    </location>
</feature>
<dbReference type="PANTHER" id="PTHR32196">
    <property type="entry name" value="ABC TRANSPORTER PERMEASE PROTEIN YPHD-RELATED-RELATED"/>
    <property type="match status" value="1"/>
</dbReference>
<evidence type="ECO:0000313" key="9">
    <source>
        <dbReference type="EMBL" id="CAB4960931.1"/>
    </source>
</evidence>
<gene>
    <name evidence="7" type="ORF">UFOPK1541_00741</name>
    <name evidence="8" type="ORF">UFOPK3119_00869</name>
    <name evidence="9" type="ORF">UFOPK3861_00781</name>
    <name evidence="10" type="ORF">UFOPK4348_00272</name>
</gene>
<evidence type="ECO:0000256" key="6">
    <source>
        <dbReference type="SAM" id="Phobius"/>
    </source>
</evidence>
<evidence type="ECO:0000256" key="4">
    <source>
        <dbReference type="ARBA" id="ARBA00022989"/>
    </source>
</evidence>
<feature type="transmembrane region" description="Helical" evidence="6">
    <location>
        <begin position="240"/>
        <end position="260"/>
    </location>
</feature>
<dbReference type="Pfam" id="PF02653">
    <property type="entry name" value="BPD_transp_2"/>
    <property type="match status" value="1"/>
</dbReference>
<feature type="transmembrane region" description="Helical" evidence="6">
    <location>
        <begin position="147"/>
        <end position="165"/>
    </location>
</feature>
<evidence type="ECO:0000313" key="10">
    <source>
        <dbReference type="EMBL" id="CAB5060650.1"/>
    </source>
</evidence>
<dbReference type="EMBL" id="CAEZTA010000111">
    <property type="protein sequence ID" value="CAB4558871.1"/>
    <property type="molecule type" value="Genomic_DNA"/>
</dbReference>
<dbReference type="CDD" id="cd06579">
    <property type="entry name" value="TM_PBP1_transp_AraH_like"/>
    <property type="match status" value="1"/>
</dbReference>
<dbReference type="EMBL" id="CAFAAX010000129">
    <property type="protein sequence ID" value="CAB4820914.1"/>
    <property type="molecule type" value="Genomic_DNA"/>
</dbReference>
<dbReference type="AlphaFoldDB" id="A0A6J6D4G7"/>
<feature type="transmembrane region" description="Helical" evidence="6">
    <location>
        <begin position="280"/>
        <end position="308"/>
    </location>
</feature>
<evidence type="ECO:0000256" key="2">
    <source>
        <dbReference type="ARBA" id="ARBA00022475"/>
    </source>
</evidence>
<evidence type="ECO:0000313" key="8">
    <source>
        <dbReference type="EMBL" id="CAB4820914.1"/>
    </source>
</evidence>
<dbReference type="GO" id="GO:0022857">
    <property type="term" value="F:transmembrane transporter activity"/>
    <property type="evidence" value="ECO:0007669"/>
    <property type="project" value="InterPro"/>
</dbReference>
<organism evidence="7">
    <name type="scientific">freshwater metagenome</name>
    <dbReference type="NCBI Taxonomy" id="449393"/>
    <lineage>
        <taxon>unclassified sequences</taxon>
        <taxon>metagenomes</taxon>
        <taxon>ecological metagenomes</taxon>
    </lineage>
</organism>
<feature type="transmembrane region" description="Helical" evidence="6">
    <location>
        <begin position="185"/>
        <end position="211"/>
    </location>
</feature>
<evidence type="ECO:0000256" key="1">
    <source>
        <dbReference type="ARBA" id="ARBA00004651"/>
    </source>
</evidence>
<comment type="subcellular location">
    <subcellularLocation>
        <location evidence="1">Cell membrane</location>
        <topology evidence="1">Multi-pass membrane protein</topology>
    </subcellularLocation>
</comment>
<evidence type="ECO:0000256" key="5">
    <source>
        <dbReference type="ARBA" id="ARBA00023136"/>
    </source>
</evidence>
<dbReference type="PANTHER" id="PTHR32196:SF72">
    <property type="entry name" value="RIBOSE IMPORT PERMEASE PROTEIN RBSC"/>
    <property type="match status" value="1"/>
</dbReference>